<feature type="compositionally biased region" description="Basic residues" evidence="1">
    <location>
        <begin position="88"/>
        <end position="99"/>
    </location>
</feature>
<keyword evidence="2" id="KW-0472">Membrane</keyword>
<feature type="region of interest" description="Disordered" evidence="1">
    <location>
        <begin position="266"/>
        <end position="286"/>
    </location>
</feature>
<proteinExistence type="predicted"/>
<gene>
    <name evidence="3" type="primary">AVEN_24032_1</name>
    <name evidence="3" type="ORF">TNIN_266791</name>
</gene>
<dbReference type="EMBL" id="BMAV01012871">
    <property type="protein sequence ID" value="GFY59885.1"/>
    <property type="molecule type" value="Genomic_DNA"/>
</dbReference>
<feature type="transmembrane region" description="Helical" evidence="2">
    <location>
        <begin position="26"/>
        <end position="46"/>
    </location>
</feature>
<evidence type="ECO:0000256" key="1">
    <source>
        <dbReference type="SAM" id="MobiDB-lite"/>
    </source>
</evidence>
<keyword evidence="2" id="KW-1133">Transmembrane helix</keyword>
<dbReference type="Proteomes" id="UP000886998">
    <property type="component" value="Unassembled WGS sequence"/>
</dbReference>
<protein>
    <submittedName>
        <fullName evidence="3">Uncharacterized protein</fullName>
    </submittedName>
</protein>
<feature type="region of interest" description="Disordered" evidence="1">
    <location>
        <begin position="88"/>
        <end position="116"/>
    </location>
</feature>
<evidence type="ECO:0000256" key="2">
    <source>
        <dbReference type="SAM" id="Phobius"/>
    </source>
</evidence>
<sequence>MTFELYHWRELNSSLNYRYKRKKIKIASFIILLGILHIISAMKLVVIRDESASRSEEESVEKFGSSESKEIDFLMDFIEKESKAHRSPLKPVRVVRRKKPSTELATQPSHRDERVQGPKLAKEYHVHYHSHQHKAVENPSLSVNEDKITPILLDTLSSHLNTFHNIYTPPRTPQLPVIIPPVIDRFKDFKDFESLLSKQRNLESKGKFVIQEEAEDTYHEPASPNKTIQEKKLAMLKKYQALLNARSHKVRDDFLNRDRFAGFTDFSSIESSPPKASSPEIESSRNNDKGVIIKDFAIVIKTKNPSSNQQTKYNSAEHLMSYQKPMSHPIRPRIPHETQVRHALRLPRILDAPGGTPQFLEKLNQIKLAKITGNVALRHTSPQKQHSIESQNRQKFLLEPVPRPNASKNVYNGWVIQKIAR</sequence>
<feature type="compositionally biased region" description="Low complexity" evidence="1">
    <location>
        <begin position="267"/>
        <end position="281"/>
    </location>
</feature>
<reference evidence="3" key="1">
    <citation type="submission" date="2020-08" db="EMBL/GenBank/DDBJ databases">
        <title>Multicomponent nature underlies the extraordinary mechanical properties of spider dragline silk.</title>
        <authorList>
            <person name="Kono N."/>
            <person name="Nakamura H."/>
            <person name="Mori M."/>
            <person name="Yoshida Y."/>
            <person name="Ohtoshi R."/>
            <person name="Malay A.D."/>
            <person name="Moran D.A.P."/>
            <person name="Tomita M."/>
            <person name="Numata K."/>
            <person name="Arakawa K."/>
        </authorList>
    </citation>
    <scope>NUCLEOTIDE SEQUENCE</scope>
</reference>
<comment type="caution">
    <text evidence="3">The sequence shown here is derived from an EMBL/GenBank/DDBJ whole genome shotgun (WGS) entry which is preliminary data.</text>
</comment>
<evidence type="ECO:0000313" key="3">
    <source>
        <dbReference type="EMBL" id="GFY59885.1"/>
    </source>
</evidence>
<dbReference type="OrthoDB" id="6430466at2759"/>
<keyword evidence="4" id="KW-1185">Reference proteome</keyword>
<keyword evidence="2" id="KW-0812">Transmembrane</keyword>
<evidence type="ECO:0000313" key="4">
    <source>
        <dbReference type="Proteomes" id="UP000886998"/>
    </source>
</evidence>
<name>A0A8X6XTZ4_9ARAC</name>
<dbReference type="AlphaFoldDB" id="A0A8X6XTZ4"/>
<accession>A0A8X6XTZ4</accession>
<organism evidence="3 4">
    <name type="scientific">Trichonephila inaurata madagascariensis</name>
    <dbReference type="NCBI Taxonomy" id="2747483"/>
    <lineage>
        <taxon>Eukaryota</taxon>
        <taxon>Metazoa</taxon>
        <taxon>Ecdysozoa</taxon>
        <taxon>Arthropoda</taxon>
        <taxon>Chelicerata</taxon>
        <taxon>Arachnida</taxon>
        <taxon>Araneae</taxon>
        <taxon>Araneomorphae</taxon>
        <taxon>Entelegynae</taxon>
        <taxon>Araneoidea</taxon>
        <taxon>Nephilidae</taxon>
        <taxon>Trichonephila</taxon>
        <taxon>Trichonephila inaurata</taxon>
    </lineage>
</organism>